<evidence type="ECO:0000313" key="2">
    <source>
        <dbReference type="EMBL" id="CAB4363365.1"/>
    </source>
</evidence>
<dbReference type="EMBL" id="CAFBMT010000005">
    <property type="protein sequence ID" value="CAB4925781.1"/>
    <property type="molecule type" value="Genomic_DNA"/>
</dbReference>
<accession>A0A6J6A2M3</accession>
<reference evidence="2" key="1">
    <citation type="submission" date="2020-05" db="EMBL/GenBank/DDBJ databases">
        <authorList>
            <person name="Chiriac C."/>
            <person name="Salcher M."/>
            <person name="Ghai R."/>
            <person name="Kavagutti S V."/>
        </authorList>
    </citation>
    <scope>NUCLEOTIDE SEQUENCE</scope>
</reference>
<dbReference type="AlphaFoldDB" id="A0A6J6A2M3"/>
<keyword evidence="1" id="KW-1133">Transmembrane helix</keyword>
<dbReference type="EMBL" id="CAFBOL010000003">
    <property type="protein sequence ID" value="CAB4972296.1"/>
    <property type="molecule type" value="Genomic_DNA"/>
</dbReference>
<evidence type="ECO:0000313" key="5">
    <source>
        <dbReference type="EMBL" id="CAB4925781.1"/>
    </source>
</evidence>
<evidence type="ECO:0000313" key="4">
    <source>
        <dbReference type="EMBL" id="CAB4852067.1"/>
    </source>
</evidence>
<feature type="transmembrane region" description="Helical" evidence="1">
    <location>
        <begin position="22"/>
        <end position="42"/>
    </location>
</feature>
<evidence type="ECO:0000313" key="6">
    <source>
        <dbReference type="EMBL" id="CAB4972296.1"/>
    </source>
</evidence>
<keyword evidence="1" id="KW-0812">Transmembrane</keyword>
<proteinExistence type="predicted"/>
<evidence type="ECO:0000313" key="3">
    <source>
        <dbReference type="EMBL" id="CAB4723139.1"/>
    </source>
</evidence>
<gene>
    <name evidence="3" type="ORF">UFOPK2656_01524</name>
    <name evidence="4" type="ORF">UFOPK3267_01870</name>
    <name evidence="5" type="ORF">UFOPK3651_01154</name>
    <name evidence="6" type="ORF">UFOPK3931_00233</name>
    <name evidence="2" type="ORF">UFOPK4189_01145</name>
</gene>
<dbReference type="EMBL" id="CAEZYF010000008">
    <property type="protein sequence ID" value="CAB4723139.1"/>
    <property type="molecule type" value="Genomic_DNA"/>
</dbReference>
<name>A0A6J6A2M3_9ZZZZ</name>
<feature type="transmembrane region" description="Helical" evidence="1">
    <location>
        <begin position="87"/>
        <end position="107"/>
    </location>
</feature>
<evidence type="ECO:0000256" key="1">
    <source>
        <dbReference type="SAM" id="Phobius"/>
    </source>
</evidence>
<dbReference type="EMBL" id="CAFBIY010000108">
    <property type="protein sequence ID" value="CAB4852067.1"/>
    <property type="molecule type" value="Genomic_DNA"/>
</dbReference>
<dbReference type="EMBL" id="CAESGF010000005">
    <property type="protein sequence ID" value="CAB4363365.1"/>
    <property type="molecule type" value="Genomic_DNA"/>
</dbReference>
<sequence>MSGRASVPLTVTIKNGRSGPMFVWYDSCLILAGASQSVLAIARSPLATHLLAGALCVPLLVVGRRTGLFVSAGVLRLRFGGVTRWSVPLADVMAVAAVAAPVGTLWLRRAKTQPHRIEVQCGPRVYRLPRDTMSYMFSLDPKESACLTALALAKELRSIGATGLDAELHG</sequence>
<protein>
    <submittedName>
        <fullName evidence="2">Unannotated protein</fullName>
    </submittedName>
</protein>
<organism evidence="2">
    <name type="scientific">freshwater metagenome</name>
    <dbReference type="NCBI Taxonomy" id="449393"/>
    <lineage>
        <taxon>unclassified sequences</taxon>
        <taxon>metagenomes</taxon>
        <taxon>ecological metagenomes</taxon>
    </lineage>
</organism>
<keyword evidence="1" id="KW-0472">Membrane</keyword>